<evidence type="ECO:0000259" key="7">
    <source>
        <dbReference type="Pfam" id="PF00892"/>
    </source>
</evidence>
<dbReference type="InterPro" id="IPR037185">
    <property type="entry name" value="EmrE-like"/>
</dbReference>
<feature type="transmembrane region" description="Helical" evidence="6">
    <location>
        <begin position="355"/>
        <end position="374"/>
    </location>
</feature>
<dbReference type="Proteomes" id="UP000198287">
    <property type="component" value="Unassembled WGS sequence"/>
</dbReference>
<dbReference type="OrthoDB" id="306876at2759"/>
<feature type="region of interest" description="Disordered" evidence="5">
    <location>
        <begin position="53"/>
        <end position="72"/>
    </location>
</feature>
<feature type="transmembrane region" description="Helical" evidence="6">
    <location>
        <begin position="236"/>
        <end position="259"/>
    </location>
</feature>
<evidence type="ECO:0000313" key="10">
    <source>
        <dbReference type="Proteomes" id="UP000198287"/>
    </source>
</evidence>
<dbReference type="InterPro" id="IPR000620">
    <property type="entry name" value="EamA_dom"/>
</dbReference>
<feature type="domain" description="EamA" evidence="7">
    <location>
        <begin position="82"/>
        <end position="219"/>
    </location>
</feature>
<feature type="transmembrane region" description="Helical" evidence="6">
    <location>
        <begin position="83"/>
        <end position="101"/>
    </location>
</feature>
<keyword evidence="10" id="KW-1185">Reference proteome</keyword>
<dbReference type="PANTHER" id="PTHR22911:SF6">
    <property type="entry name" value="SOLUTE CARRIER FAMILY 35 MEMBER G1"/>
    <property type="match status" value="1"/>
</dbReference>
<dbReference type="SUPFAM" id="SSF103481">
    <property type="entry name" value="Multidrug resistance efflux transporter EmrE"/>
    <property type="match status" value="2"/>
</dbReference>
<feature type="compositionally biased region" description="Polar residues" evidence="5">
    <location>
        <begin position="56"/>
        <end position="72"/>
    </location>
</feature>
<feature type="transmembrane region" description="Helical" evidence="6">
    <location>
        <begin position="204"/>
        <end position="224"/>
    </location>
</feature>
<keyword evidence="2 6" id="KW-0812">Transmembrane</keyword>
<evidence type="ECO:0000256" key="1">
    <source>
        <dbReference type="ARBA" id="ARBA00004141"/>
    </source>
</evidence>
<protein>
    <recommendedName>
        <fullName evidence="11">Solute carrier family 35 member G1</fullName>
    </recommendedName>
</protein>
<dbReference type="PANTHER" id="PTHR22911">
    <property type="entry name" value="ACYL-MALONYL CONDENSING ENZYME-RELATED"/>
    <property type="match status" value="1"/>
</dbReference>
<evidence type="ECO:0000256" key="3">
    <source>
        <dbReference type="ARBA" id="ARBA00022989"/>
    </source>
</evidence>
<evidence type="ECO:0000256" key="4">
    <source>
        <dbReference type="ARBA" id="ARBA00023136"/>
    </source>
</evidence>
<sequence>MNQIKNENTLSLTSKTLPNNDDADLQSWNINVNEDAHTRESFISVPISEGEEKSKNIISQSGKDATTGGETNKTQKGWKKYRGIILTIVAAIQFSLSALIIKVLGYHPFNLGVWRFLVMMIIPIPFIWHALFWKKQKVFKALWPVNSTLVYLVFQAIVGSNSLVLLFYALERLNVADALVISTSAPIFVTLLAFFLLNEKSGIFPFFMAILTLLGVGIICRPPILTGAATYDNNLMIGAAVSFGSMLCLATSYIIIRYLRTVHHAVVNFFFSAWGFFQCVSIAYYLDVLGLPKNCTEVFLIIATAVLAFSAQTFLTLGLKYEQAGPVSLVRTTEILFAFGWQLIFLGVVPDLFSVLGAFLVIFAVGLTAIRKMLANLPDDHKYKKILIGPACESESQRLDPISLACYEIDTVGPCGSRMLFKKHPEEQMYGHCACEPSGNNNRPMVAVRGQCHFLYSQGICDRGYSLVLESSAIYGLEPVCRPNPCVRYGKQGDATDELVPFEGHCVRLNVPSVLCPHKNDVVSFKRGNLRPVCTTGPEKITRRRLFRRQITKTNELRCQTGYGKAKAGSTRCYRLLKISNS</sequence>
<dbReference type="EMBL" id="LNIX01000002">
    <property type="protein sequence ID" value="OXA59265.1"/>
    <property type="molecule type" value="Genomic_DNA"/>
</dbReference>
<organism evidence="9 10">
    <name type="scientific">Folsomia candida</name>
    <name type="common">Springtail</name>
    <dbReference type="NCBI Taxonomy" id="158441"/>
    <lineage>
        <taxon>Eukaryota</taxon>
        <taxon>Metazoa</taxon>
        <taxon>Ecdysozoa</taxon>
        <taxon>Arthropoda</taxon>
        <taxon>Hexapoda</taxon>
        <taxon>Collembola</taxon>
        <taxon>Entomobryomorpha</taxon>
        <taxon>Isotomoidea</taxon>
        <taxon>Isotomidae</taxon>
        <taxon>Proisotominae</taxon>
        <taxon>Folsomia</taxon>
    </lineage>
</organism>
<proteinExistence type="predicted"/>
<evidence type="ECO:0000313" key="9">
    <source>
        <dbReference type="EMBL" id="OXA59265.1"/>
    </source>
</evidence>
<feature type="transmembrane region" description="Helical" evidence="6">
    <location>
        <begin position="329"/>
        <end position="349"/>
    </location>
</feature>
<dbReference type="AlphaFoldDB" id="A0A226ENN5"/>
<keyword evidence="4 6" id="KW-0472">Membrane</keyword>
<evidence type="ECO:0000256" key="6">
    <source>
        <dbReference type="SAM" id="Phobius"/>
    </source>
</evidence>
<evidence type="ECO:0000256" key="2">
    <source>
        <dbReference type="ARBA" id="ARBA00022692"/>
    </source>
</evidence>
<comment type="caution">
    <text evidence="9">The sequence shown here is derived from an EMBL/GenBank/DDBJ whole genome shotgun (WGS) entry which is preliminary data.</text>
</comment>
<feature type="transmembrane region" description="Helical" evidence="6">
    <location>
        <begin position="266"/>
        <end position="286"/>
    </location>
</feature>
<comment type="subcellular location">
    <subcellularLocation>
        <location evidence="1">Membrane</location>
        <topology evidence="1">Multi-pass membrane protein</topology>
    </subcellularLocation>
</comment>
<evidence type="ECO:0000259" key="8">
    <source>
        <dbReference type="Pfam" id="PF16033"/>
    </source>
</evidence>
<feature type="transmembrane region" description="Helical" evidence="6">
    <location>
        <begin position="145"/>
        <end position="169"/>
    </location>
</feature>
<feature type="transmembrane region" description="Helical" evidence="6">
    <location>
        <begin position="175"/>
        <end position="197"/>
    </location>
</feature>
<dbReference type="Pfam" id="PF16033">
    <property type="entry name" value="DUF4789"/>
    <property type="match status" value="1"/>
</dbReference>
<dbReference type="InterPro" id="IPR031993">
    <property type="entry name" value="DUF4789"/>
</dbReference>
<feature type="domain" description="DUF4789" evidence="8">
    <location>
        <begin position="414"/>
        <end position="509"/>
    </location>
</feature>
<feature type="transmembrane region" description="Helical" evidence="6">
    <location>
        <begin position="113"/>
        <end position="133"/>
    </location>
</feature>
<keyword evidence="3 6" id="KW-1133">Transmembrane helix</keyword>
<evidence type="ECO:0000256" key="5">
    <source>
        <dbReference type="SAM" id="MobiDB-lite"/>
    </source>
</evidence>
<dbReference type="GO" id="GO:0016020">
    <property type="term" value="C:membrane"/>
    <property type="evidence" value="ECO:0007669"/>
    <property type="project" value="UniProtKB-SubCell"/>
</dbReference>
<gene>
    <name evidence="9" type="ORF">Fcan01_06004</name>
</gene>
<feature type="transmembrane region" description="Helical" evidence="6">
    <location>
        <begin position="298"/>
        <end position="317"/>
    </location>
</feature>
<accession>A0A226ENN5</accession>
<dbReference type="Pfam" id="PF00892">
    <property type="entry name" value="EamA"/>
    <property type="match status" value="1"/>
</dbReference>
<evidence type="ECO:0008006" key="11">
    <source>
        <dbReference type="Google" id="ProtNLM"/>
    </source>
</evidence>
<reference evidence="9 10" key="1">
    <citation type="submission" date="2015-12" db="EMBL/GenBank/DDBJ databases">
        <title>The genome of Folsomia candida.</title>
        <authorList>
            <person name="Faddeeva A."/>
            <person name="Derks M.F."/>
            <person name="Anvar Y."/>
            <person name="Smit S."/>
            <person name="Van Straalen N."/>
            <person name="Roelofs D."/>
        </authorList>
    </citation>
    <scope>NUCLEOTIDE SEQUENCE [LARGE SCALE GENOMIC DNA]</scope>
    <source>
        <strain evidence="9 10">VU population</strain>
        <tissue evidence="9">Whole body</tissue>
    </source>
</reference>
<name>A0A226ENN5_FOLCA</name>